<keyword evidence="2" id="KW-1185">Reference proteome</keyword>
<protein>
    <submittedName>
        <fullName evidence="1">Uncharacterized protein</fullName>
    </submittedName>
</protein>
<sequence>MVEMVSYLNSGIRLSYKTFPSSKHQVDGCIHRAAGPCLLAECRNLNGCETGHAKITCGYDLPAKLASPVPFLVSVKESNHGPMAFPPTWKVYLGQFSGRMKDLASLPLRGGAEPLVLSMFMDLIAMEIKNKDEIRNA</sequence>
<comment type="caution">
    <text evidence="1">The sequence shown here is derived from an EMBL/GenBank/DDBJ whole genome shotgun (WGS) entry which is preliminary data.</text>
</comment>
<accession>A0ACB9UNJ3</accession>
<dbReference type="EMBL" id="CM043038">
    <property type="protein sequence ID" value="KAI4575284.1"/>
    <property type="molecule type" value="Genomic_DNA"/>
</dbReference>
<name>A0ACB9UNJ3_9CETA</name>
<dbReference type="Proteomes" id="UP001057279">
    <property type="component" value="Linkage Group LG13"/>
</dbReference>
<evidence type="ECO:0000313" key="2">
    <source>
        <dbReference type="Proteomes" id="UP001057279"/>
    </source>
</evidence>
<gene>
    <name evidence="1" type="ORF">MJG53_011487</name>
</gene>
<proteinExistence type="predicted"/>
<organism evidence="1 2">
    <name type="scientific">Ovis ammon polii x Ovis aries</name>
    <dbReference type="NCBI Taxonomy" id="2918886"/>
    <lineage>
        <taxon>Eukaryota</taxon>
        <taxon>Metazoa</taxon>
        <taxon>Chordata</taxon>
        <taxon>Craniata</taxon>
        <taxon>Vertebrata</taxon>
        <taxon>Euteleostomi</taxon>
        <taxon>Mammalia</taxon>
        <taxon>Eutheria</taxon>
        <taxon>Laurasiatheria</taxon>
        <taxon>Artiodactyla</taxon>
        <taxon>Ruminantia</taxon>
        <taxon>Pecora</taxon>
        <taxon>Bovidae</taxon>
        <taxon>Caprinae</taxon>
        <taxon>Ovis</taxon>
    </lineage>
</organism>
<evidence type="ECO:0000313" key="1">
    <source>
        <dbReference type="EMBL" id="KAI4575284.1"/>
    </source>
</evidence>
<reference evidence="1" key="1">
    <citation type="submission" date="2022-03" db="EMBL/GenBank/DDBJ databases">
        <title>Genomic analyses of argali, domestic sheep and their hybrids provide insights into chromosomal evolution, heterosis and genetic basis of agronomic traits.</title>
        <authorList>
            <person name="Li M."/>
        </authorList>
    </citation>
    <scope>NUCLEOTIDE SEQUENCE</scope>
    <source>
        <strain evidence="1">F1 hybrid</strain>
    </source>
</reference>